<dbReference type="PANTHER" id="PTHR34475">
    <property type="match status" value="1"/>
</dbReference>
<dbReference type="EMBL" id="NFKM01000010">
    <property type="protein sequence ID" value="OUP60318.1"/>
    <property type="molecule type" value="Genomic_DNA"/>
</dbReference>
<reference evidence="2" key="1">
    <citation type="submission" date="2017-04" db="EMBL/GenBank/DDBJ databases">
        <title>Function of individual gut microbiota members based on whole genome sequencing of pure cultures obtained from chicken caecum.</title>
        <authorList>
            <person name="Medvecky M."/>
            <person name="Cejkova D."/>
            <person name="Polansky O."/>
            <person name="Karasova D."/>
            <person name="Kubasova T."/>
            <person name="Cizek A."/>
            <person name="Rychlik I."/>
        </authorList>
    </citation>
    <scope>NUCLEOTIDE SEQUENCE [LARGE SCALE GENOMIC DNA]</scope>
    <source>
        <strain evidence="2">An178</strain>
    </source>
</reference>
<protein>
    <submittedName>
        <fullName evidence="1">Uncharacterized protein</fullName>
    </submittedName>
</protein>
<dbReference type="Proteomes" id="UP000195447">
    <property type="component" value="Unassembled WGS sequence"/>
</dbReference>
<sequence>MTYYQILRQRRLDLKLSIQDVSSQTRLAPEYIQAIEMNNLEVFSDDFSFVRYFVRAYCDAIGVNWQAVQAEVDANINAYAHQRNMALTQAQKRMVASMPSGQGRKIKRSKQSNFQKRITRLSRNLKWSRKRLIRVGIIAGVLIFGLLFVVNLGLDYYSSQQALQEEANRKAELAEKEAETERLAQQRQQEAQKEDIVIENTSTNTYTITNVLENSTPLELEITLPLDSTVVIYKDGEVITGDTSTIYSDTFKKEITVDKECTLEIEIGSYSGNQFSVNGNNLAFDENYWYPGEPAYLDIIIKANEQTGE</sequence>
<keyword evidence="2" id="KW-1185">Reference proteome</keyword>
<dbReference type="GeneID" id="79876535"/>
<name>A0A1Y4LUN4_9FIRM</name>
<dbReference type="Pfam" id="PF13413">
    <property type="entry name" value="HTH_25"/>
    <property type="match status" value="1"/>
</dbReference>
<dbReference type="Gene3D" id="1.10.260.40">
    <property type="entry name" value="lambda repressor-like DNA-binding domains"/>
    <property type="match status" value="1"/>
</dbReference>
<dbReference type="PANTHER" id="PTHR34475:SF1">
    <property type="entry name" value="CYTOSKELETON PROTEIN RODZ"/>
    <property type="match status" value="1"/>
</dbReference>
<dbReference type="AlphaFoldDB" id="A0A1Y4LUN4"/>
<evidence type="ECO:0000313" key="2">
    <source>
        <dbReference type="Proteomes" id="UP000195447"/>
    </source>
</evidence>
<evidence type="ECO:0000313" key="1">
    <source>
        <dbReference type="EMBL" id="OUP60318.1"/>
    </source>
</evidence>
<gene>
    <name evidence="1" type="ORF">B5F14_05995</name>
</gene>
<proteinExistence type="predicted"/>
<dbReference type="InterPro" id="IPR010982">
    <property type="entry name" value="Lambda_DNA-bd_dom_sf"/>
</dbReference>
<dbReference type="GO" id="GO:0003677">
    <property type="term" value="F:DNA binding"/>
    <property type="evidence" value="ECO:0007669"/>
    <property type="project" value="InterPro"/>
</dbReference>
<dbReference type="InterPro" id="IPR050400">
    <property type="entry name" value="Bact_Cytoskel_RodZ"/>
</dbReference>
<organism evidence="1 2">
    <name type="scientific">Faecalitalea cylindroides</name>
    <dbReference type="NCBI Taxonomy" id="39483"/>
    <lineage>
        <taxon>Bacteria</taxon>
        <taxon>Bacillati</taxon>
        <taxon>Bacillota</taxon>
        <taxon>Erysipelotrichia</taxon>
        <taxon>Erysipelotrichales</taxon>
        <taxon>Erysipelotrichaceae</taxon>
        <taxon>Faecalitalea</taxon>
    </lineage>
</organism>
<dbReference type="RefSeq" id="WP_087158655.1">
    <property type="nucleotide sequence ID" value="NZ_JACJKM010000001.1"/>
</dbReference>
<comment type="caution">
    <text evidence="1">The sequence shown here is derived from an EMBL/GenBank/DDBJ whole genome shotgun (WGS) entry which is preliminary data.</text>
</comment>
<accession>A0A1Y4LUN4</accession>